<dbReference type="AlphaFoldDB" id="A0A398BSH5"/>
<dbReference type="CDD" id="cd20293">
    <property type="entry name" value="cupin_HutD_N"/>
    <property type="match status" value="1"/>
</dbReference>
<gene>
    <name evidence="1" type="ORF">D2N39_18955</name>
</gene>
<dbReference type="InterPro" id="IPR011051">
    <property type="entry name" value="RmlC_Cupin_sf"/>
</dbReference>
<name>A0A398BSH5_9RHOB</name>
<dbReference type="SUPFAM" id="SSF51182">
    <property type="entry name" value="RmlC-like cupins"/>
    <property type="match status" value="1"/>
</dbReference>
<comment type="caution">
    <text evidence="1">The sequence shown here is derived from an EMBL/GenBank/DDBJ whole genome shotgun (WGS) entry which is preliminary data.</text>
</comment>
<proteinExistence type="predicted"/>
<evidence type="ECO:0000313" key="2">
    <source>
        <dbReference type="Proteomes" id="UP000266649"/>
    </source>
</evidence>
<dbReference type="InterPro" id="IPR010282">
    <property type="entry name" value="Uncharacterised_HutD/Ves"/>
</dbReference>
<organism evidence="1 2">
    <name type="scientific">Gemmobacter lutimaris</name>
    <dbReference type="NCBI Taxonomy" id="2306023"/>
    <lineage>
        <taxon>Bacteria</taxon>
        <taxon>Pseudomonadati</taxon>
        <taxon>Pseudomonadota</taxon>
        <taxon>Alphaproteobacteria</taxon>
        <taxon>Rhodobacterales</taxon>
        <taxon>Paracoccaceae</taxon>
        <taxon>Gemmobacter</taxon>
    </lineage>
</organism>
<evidence type="ECO:0000313" key="1">
    <source>
        <dbReference type="EMBL" id="RID90303.1"/>
    </source>
</evidence>
<dbReference type="Proteomes" id="UP000266649">
    <property type="component" value="Unassembled WGS sequence"/>
</dbReference>
<reference evidence="1 2" key="1">
    <citation type="submission" date="2018-09" db="EMBL/GenBank/DDBJ databases">
        <title>Gemmobacter lutimaris sp. nov., a marine bacterium isolated from tidal flat.</title>
        <authorList>
            <person name="Lee D.W."/>
            <person name="Yoo Y."/>
            <person name="Kim J.-J."/>
            <person name="Kim B.S."/>
        </authorList>
    </citation>
    <scope>NUCLEOTIDE SEQUENCE [LARGE SCALE GENOMIC DNA]</scope>
    <source>
        <strain evidence="1 2">YJ-T1-11</strain>
    </source>
</reference>
<keyword evidence="2" id="KW-1185">Reference proteome</keyword>
<dbReference type="InterPro" id="IPR014710">
    <property type="entry name" value="RmlC-like_jellyroll"/>
</dbReference>
<dbReference type="PANTHER" id="PTHR37943:SF1">
    <property type="entry name" value="PROTEIN VES"/>
    <property type="match status" value="1"/>
</dbReference>
<protein>
    <submittedName>
        <fullName evidence="1">HutD family protein</fullName>
    </submittedName>
</protein>
<accession>A0A398BSH5</accession>
<dbReference type="EMBL" id="QXXQ01000015">
    <property type="protein sequence ID" value="RID90303.1"/>
    <property type="molecule type" value="Genomic_DNA"/>
</dbReference>
<dbReference type="Gene3D" id="2.60.120.10">
    <property type="entry name" value="Jelly Rolls"/>
    <property type="match status" value="1"/>
</dbReference>
<sequence>MRCRISAMTSLKVVFSKIGVVAIQVCLLAPCETLDKVMCTLKARIGPMFRIMSPDEFQTNPWKNGGGITREVARHPVGEDWQWRISIAEVGTDGPFSLFPGMTRILTVIDGAGIDLLAVDGLLEARLHRPVHFSGDQDVNAKLVSGPVHDLNLIYDATAVEAAVNVILGPATVNCEAGTAGFLCLSGAVTVSGDGLPVGAFALGTGADIALEADATGILITLRDRA</sequence>
<dbReference type="Pfam" id="PF05962">
    <property type="entry name" value="HutD"/>
    <property type="match status" value="1"/>
</dbReference>
<dbReference type="PANTHER" id="PTHR37943">
    <property type="entry name" value="PROTEIN VES"/>
    <property type="match status" value="1"/>
</dbReference>